<reference evidence="1 2" key="2">
    <citation type="journal article" date="2022" name="Mol. Ecol. Resour.">
        <title>The genomes of chicory, endive, great burdock and yacon provide insights into Asteraceae paleo-polyploidization history and plant inulin production.</title>
        <authorList>
            <person name="Fan W."/>
            <person name="Wang S."/>
            <person name="Wang H."/>
            <person name="Wang A."/>
            <person name="Jiang F."/>
            <person name="Liu H."/>
            <person name="Zhao H."/>
            <person name="Xu D."/>
            <person name="Zhang Y."/>
        </authorList>
    </citation>
    <scope>NUCLEOTIDE SEQUENCE [LARGE SCALE GENOMIC DNA]</scope>
    <source>
        <strain evidence="2">cv. Punajuju</strain>
        <tissue evidence="1">Leaves</tissue>
    </source>
</reference>
<proteinExistence type="predicted"/>
<comment type="caution">
    <text evidence="1">The sequence shown here is derived from an EMBL/GenBank/DDBJ whole genome shotgun (WGS) entry which is preliminary data.</text>
</comment>
<dbReference type="Proteomes" id="UP001055811">
    <property type="component" value="Linkage Group LG07"/>
</dbReference>
<name>A0ACB9AIT6_CICIN</name>
<organism evidence="1 2">
    <name type="scientific">Cichorium intybus</name>
    <name type="common">Chicory</name>
    <dbReference type="NCBI Taxonomy" id="13427"/>
    <lineage>
        <taxon>Eukaryota</taxon>
        <taxon>Viridiplantae</taxon>
        <taxon>Streptophyta</taxon>
        <taxon>Embryophyta</taxon>
        <taxon>Tracheophyta</taxon>
        <taxon>Spermatophyta</taxon>
        <taxon>Magnoliopsida</taxon>
        <taxon>eudicotyledons</taxon>
        <taxon>Gunneridae</taxon>
        <taxon>Pentapetalae</taxon>
        <taxon>asterids</taxon>
        <taxon>campanulids</taxon>
        <taxon>Asterales</taxon>
        <taxon>Asteraceae</taxon>
        <taxon>Cichorioideae</taxon>
        <taxon>Cichorieae</taxon>
        <taxon>Cichoriinae</taxon>
        <taxon>Cichorium</taxon>
    </lineage>
</organism>
<dbReference type="EMBL" id="CM042015">
    <property type="protein sequence ID" value="KAI3709753.1"/>
    <property type="molecule type" value="Genomic_DNA"/>
</dbReference>
<evidence type="ECO:0000313" key="1">
    <source>
        <dbReference type="EMBL" id="KAI3709753.1"/>
    </source>
</evidence>
<sequence length="204" mass="22310">MSPQVSLSFSDIESIRKYLLDDHSENAVHDYQIPDVLWSFNDDDFTFFENNGGSSINIDQEAWSSSNLGAIYNPSPSLSSIDSFSMADLIEQSTTVDDLGKLDDIFPVTNVDFSDFTYPETGELLDNLLDISGMSSLAAEGGTNMPINWDFSNGETVELVDSGKDTQAPALCLKKSISNDSEQNQASSQPEIMARSSILMDYGA</sequence>
<reference evidence="2" key="1">
    <citation type="journal article" date="2022" name="Mol. Ecol. Resour.">
        <title>The genomes of chicory, endive, great burdock and yacon provide insights into Asteraceae palaeo-polyploidization history and plant inulin production.</title>
        <authorList>
            <person name="Fan W."/>
            <person name="Wang S."/>
            <person name="Wang H."/>
            <person name="Wang A."/>
            <person name="Jiang F."/>
            <person name="Liu H."/>
            <person name="Zhao H."/>
            <person name="Xu D."/>
            <person name="Zhang Y."/>
        </authorList>
    </citation>
    <scope>NUCLEOTIDE SEQUENCE [LARGE SCALE GENOMIC DNA]</scope>
    <source>
        <strain evidence="2">cv. Punajuju</strain>
    </source>
</reference>
<keyword evidence="2" id="KW-1185">Reference proteome</keyword>
<evidence type="ECO:0000313" key="2">
    <source>
        <dbReference type="Proteomes" id="UP001055811"/>
    </source>
</evidence>
<gene>
    <name evidence="1" type="ORF">L2E82_39519</name>
</gene>
<accession>A0ACB9AIT6</accession>
<protein>
    <submittedName>
        <fullName evidence="1">Uncharacterized protein</fullName>
    </submittedName>
</protein>